<feature type="transmembrane region" description="Helical" evidence="1">
    <location>
        <begin position="112"/>
        <end position="133"/>
    </location>
</feature>
<sequence length="179" mass="18734">MSNSHLKLVLLHVALVLIGLVVTWTQVGELHPITVIACAIGIAWLVSPDSPAGAAMLLPVMYLHVTTIEELQVRTVIAAASFGGALMVGVARGSAPRWADHDPAVLKRLGGYAVWVVLAPVLVGLVFLALGSFGWGVGGLALPVMVAGVAAVGLLVWWLGAEPRDFTTGWGRKSDTWGD</sequence>
<keyword evidence="1" id="KW-0472">Membrane</keyword>
<reference evidence="2 3" key="1">
    <citation type="submission" date="2017-07" db="EMBL/GenBank/DDBJ databases">
        <title>Draft whole genome sequences of clinical Proprionibacteriaceae strains.</title>
        <authorList>
            <person name="Bernier A.-M."/>
            <person name="Bernard K."/>
            <person name="Domingo M.-C."/>
        </authorList>
    </citation>
    <scope>NUCLEOTIDE SEQUENCE [LARGE SCALE GENOMIC DNA]</scope>
    <source>
        <strain evidence="2 3">NML 150081</strain>
    </source>
</reference>
<evidence type="ECO:0000256" key="1">
    <source>
        <dbReference type="SAM" id="Phobius"/>
    </source>
</evidence>
<protein>
    <submittedName>
        <fullName evidence="2">Uncharacterized protein</fullName>
    </submittedName>
</protein>
<organism evidence="2 3">
    <name type="scientific">Parenemella sanctibonifatiensis</name>
    <dbReference type="NCBI Taxonomy" id="2016505"/>
    <lineage>
        <taxon>Bacteria</taxon>
        <taxon>Bacillati</taxon>
        <taxon>Actinomycetota</taxon>
        <taxon>Actinomycetes</taxon>
        <taxon>Propionibacteriales</taxon>
        <taxon>Propionibacteriaceae</taxon>
        <taxon>Parenemella</taxon>
    </lineage>
</organism>
<dbReference type="Proteomes" id="UP000216300">
    <property type="component" value="Unassembled WGS sequence"/>
</dbReference>
<proteinExistence type="predicted"/>
<evidence type="ECO:0000313" key="2">
    <source>
        <dbReference type="EMBL" id="OYN92604.1"/>
    </source>
</evidence>
<keyword evidence="3" id="KW-1185">Reference proteome</keyword>
<keyword evidence="1" id="KW-1133">Transmembrane helix</keyword>
<dbReference type="RefSeq" id="WP_094452631.1">
    <property type="nucleotide sequence ID" value="NZ_NMVJ01000001.1"/>
</dbReference>
<gene>
    <name evidence="2" type="ORF">CGZ91_03775</name>
</gene>
<dbReference type="AlphaFoldDB" id="A0A255EM79"/>
<accession>A0A255EM79</accession>
<name>A0A255EM79_9ACTN</name>
<comment type="caution">
    <text evidence="2">The sequence shown here is derived from an EMBL/GenBank/DDBJ whole genome shotgun (WGS) entry which is preliminary data.</text>
</comment>
<feature type="transmembrane region" description="Helical" evidence="1">
    <location>
        <begin position="75"/>
        <end position="92"/>
    </location>
</feature>
<evidence type="ECO:0000313" key="3">
    <source>
        <dbReference type="Proteomes" id="UP000216300"/>
    </source>
</evidence>
<dbReference type="EMBL" id="NMVJ01000001">
    <property type="protein sequence ID" value="OYN92604.1"/>
    <property type="molecule type" value="Genomic_DNA"/>
</dbReference>
<feature type="transmembrane region" description="Helical" evidence="1">
    <location>
        <begin position="33"/>
        <end position="63"/>
    </location>
</feature>
<keyword evidence="1" id="KW-0812">Transmembrane</keyword>
<feature type="transmembrane region" description="Helical" evidence="1">
    <location>
        <begin position="140"/>
        <end position="160"/>
    </location>
</feature>